<organism evidence="2 3">
    <name type="scientific">Trypanosoma vivax (strain Y486)</name>
    <dbReference type="NCBI Taxonomy" id="1055687"/>
    <lineage>
        <taxon>Eukaryota</taxon>
        <taxon>Discoba</taxon>
        <taxon>Euglenozoa</taxon>
        <taxon>Kinetoplastea</taxon>
        <taxon>Metakinetoplastina</taxon>
        <taxon>Trypanosomatida</taxon>
        <taxon>Trypanosomatidae</taxon>
        <taxon>Trypanosoma</taxon>
        <taxon>Duttonella</taxon>
    </lineage>
</organism>
<evidence type="ECO:0000313" key="3">
    <source>
        <dbReference type="Proteomes" id="UP000009027"/>
    </source>
</evidence>
<feature type="region of interest" description="Disordered" evidence="1">
    <location>
        <begin position="1"/>
        <end position="105"/>
    </location>
</feature>
<protein>
    <submittedName>
        <fullName evidence="2">Uncharacterized protein</fullName>
    </submittedName>
</protein>
<evidence type="ECO:0000313" key="2">
    <source>
        <dbReference type="EMBL" id="CCD20440.1"/>
    </source>
</evidence>
<reference evidence="2 3" key="1">
    <citation type="journal article" date="2012" name="Proc. Natl. Acad. Sci. U.S.A.">
        <title>Antigenic diversity is generated by distinct evolutionary mechanisms in African trypanosome species.</title>
        <authorList>
            <person name="Jackson A.P."/>
            <person name="Berry A."/>
            <person name="Aslett M."/>
            <person name="Allison H.C."/>
            <person name="Burton P."/>
            <person name="Vavrova-Anderson J."/>
            <person name="Brown R."/>
            <person name="Browne H."/>
            <person name="Corton N."/>
            <person name="Hauser H."/>
            <person name="Gamble J."/>
            <person name="Gilderthorp R."/>
            <person name="Marcello L."/>
            <person name="McQuillan J."/>
            <person name="Otto T.D."/>
            <person name="Quail M.A."/>
            <person name="Sanders M.J."/>
            <person name="van Tonder A."/>
            <person name="Ginger M.L."/>
            <person name="Field M.C."/>
            <person name="Barry J.D."/>
            <person name="Hertz-Fowler C."/>
            <person name="Berriman M."/>
        </authorList>
    </citation>
    <scope>NUCLEOTIDE SEQUENCE</scope>
    <source>
        <strain evidence="2 3">Y486</strain>
    </source>
</reference>
<dbReference type="VEuPathDB" id="TriTrypDB:TvY486_0032620"/>
<dbReference type="EMBL" id="CAEX01005563">
    <property type="protein sequence ID" value="CCD20440.1"/>
    <property type="molecule type" value="Genomic_DNA"/>
</dbReference>
<sequence length="105" mass="12032">MKTRTRTTASKRRETAEKRRVRVGGTKPTDPQTRTKRTRRTPPHAQEHKGATFAHCTARRPQARARMWTQGRKGNRRQEHAARKTHAEVHTEAQTHGATHSHGTL</sequence>
<gene>
    <name evidence="2" type="ORF">TvY486_0032620</name>
</gene>
<name>F9WSA1_TRYVY</name>
<dbReference type="Proteomes" id="UP000009027">
    <property type="component" value="Unassembled WGS sequence"/>
</dbReference>
<evidence type="ECO:0000256" key="1">
    <source>
        <dbReference type="SAM" id="MobiDB-lite"/>
    </source>
</evidence>
<accession>F9WSA1</accession>
<proteinExistence type="predicted"/>
<feature type="compositionally biased region" description="Polar residues" evidence="1">
    <location>
        <begin position="94"/>
        <end position="105"/>
    </location>
</feature>
<feature type="compositionally biased region" description="Basic and acidic residues" evidence="1">
    <location>
        <begin position="76"/>
        <end position="93"/>
    </location>
</feature>
<dbReference type="AlphaFoldDB" id="F9WSA1"/>
<keyword evidence="3" id="KW-1185">Reference proteome</keyword>